<dbReference type="SMART" id="SM00388">
    <property type="entry name" value="HisKA"/>
    <property type="match status" value="1"/>
</dbReference>
<keyword evidence="6" id="KW-0808">Transferase</keyword>
<dbReference type="RefSeq" id="WP_159173282.1">
    <property type="nucleotide sequence ID" value="NZ_LR732312.1"/>
</dbReference>
<keyword evidence="9" id="KW-0067">ATP-binding</keyword>
<dbReference type="SUPFAM" id="SSF55781">
    <property type="entry name" value="GAF domain-like"/>
    <property type="match status" value="1"/>
</dbReference>
<evidence type="ECO:0000256" key="5">
    <source>
        <dbReference type="ARBA" id="ARBA00022553"/>
    </source>
</evidence>
<dbReference type="Gene3D" id="1.10.287.130">
    <property type="match status" value="1"/>
</dbReference>
<dbReference type="InterPro" id="IPR036097">
    <property type="entry name" value="HisK_dim/P_sf"/>
</dbReference>
<evidence type="ECO:0000259" key="14">
    <source>
        <dbReference type="PROSITE" id="PS50885"/>
    </source>
</evidence>
<gene>
    <name evidence="15" type="ORF">EXIGUO9Y_250012</name>
</gene>
<keyword evidence="11 12" id="KW-0472">Membrane</keyword>
<dbReference type="InterPro" id="IPR003661">
    <property type="entry name" value="HisK_dim/P_dom"/>
</dbReference>
<dbReference type="Pfam" id="PF02518">
    <property type="entry name" value="HATPase_c"/>
    <property type="match status" value="1"/>
</dbReference>
<dbReference type="CDD" id="cd00075">
    <property type="entry name" value="HATPase"/>
    <property type="match status" value="1"/>
</dbReference>
<organism evidence="15 16">
    <name type="scientific">Exiguobacterium oxidotolerans</name>
    <dbReference type="NCBI Taxonomy" id="223958"/>
    <lineage>
        <taxon>Bacteria</taxon>
        <taxon>Bacillati</taxon>
        <taxon>Bacillota</taxon>
        <taxon>Bacilli</taxon>
        <taxon>Bacillales</taxon>
        <taxon>Bacillales Family XII. Incertae Sedis</taxon>
        <taxon>Exiguobacterium</taxon>
    </lineage>
</organism>
<evidence type="ECO:0000256" key="9">
    <source>
        <dbReference type="ARBA" id="ARBA00022840"/>
    </source>
</evidence>
<dbReference type="SUPFAM" id="SSF158472">
    <property type="entry name" value="HAMP domain-like"/>
    <property type="match status" value="1"/>
</dbReference>
<dbReference type="SUPFAM" id="SSF55874">
    <property type="entry name" value="ATPase domain of HSP90 chaperone/DNA topoisomerase II/histidine kinase"/>
    <property type="match status" value="1"/>
</dbReference>
<name>A0A653I9H1_9BACL</name>
<evidence type="ECO:0000256" key="3">
    <source>
        <dbReference type="ARBA" id="ARBA00012438"/>
    </source>
</evidence>
<feature type="domain" description="HAMP" evidence="14">
    <location>
        <begin position="237"/>
        <end position="290"/>
    </location>
</feature>
<proteinExistence type="predicted"/>
<dbReference type="InterPro" id="IPR035965">
    <property type="entry name" value="PAS-like_dom_sf"/>
</dbReference>
<dbReference type="InterPro" id="IPR003660">
    <property type="entry name" value="HAMP_dom"/>
</dbReference>
<keyword evidence="12" id="KW-0812">Transmembrane</keyword>
<sequence length="811" mass="93181">MKKWLNQKISRQIMLSFYLILIVLSVTSIAAYFYTNQQVSNAERKIDDISTREERATKLWDTWQSLQYEVRGYVVFGDDAIMDVIDSKQASLERQTKWFEQNQIYEADQIYATDIRSLYASYTKFVMPSLIRYVQEKQSGVIDETFLEMPSLKAMMPDIPTDPDRKFKMNAADSETMRKSVNTMETVFTNYRNSLNAKEAAAKDQLVQQTKYAGWIWLINLAVLFLVVLLLVRPFIERTTRQIQLLSKESKLLAQGQHTAPLIPIERSDEIGELSKSFHQMASALIDNKHRLMSTNDNLEQALKITLRNEALLKTRNQLTETLASRDSLSAYPAVIEKMTEITTSLHGAIIFKEGTTVTNIITHAMTDQEQDTLIATIEPLIRQARRDKLPHTAQHAERALAVTPVLDPSTDEIIAYIYLMRLDMAFNKQEQEELATFSRQLALSLLRMRTFDEIDREREKTSRLLNSIRESVVYIELDGSNQLINRPLLDLFNHSIEQDSEVDWLLDVDESIVNLKYRVDQLPEFERYLQQTFIEHETGEGILFSIDQEKRFIKTYSEKIHYGGQFRGIMLVMRDVTNEVEIDRLKNELVSTISHELRTPLSSIYGFTELMIERELSPKRQKTYLEAVHSETKRLSLLINDFLDLQRMEADRQEYEFESFDLIELIEDLKQFHGLSSTTHVITVSHDVTHLLIEGDAKKIRQLFGNLINNAIKYSPAGGAIDIELAVRDTQASVAIRDHGIGIPTAAMGELFQKFYRVDNSDTRKIGGTGLGLSICREIARAHDGEIHVESIEGEGSTFTVDLPLRHPNA</sequence>
<evidence type="ECO:0000256" key="2">
    <source>
        <dbReference type="ARBA" id="ARBA00004651"/>
    </source>
</evidence>
<comment type="subcellular location">
    <subcellularLocation>
        <location evidence="2">Cell membrane</location>
        <topology evidence="2">Multi-pass membrane protein</topology>
    </subcellularLocation>
</comment>
<dbReference type="PROSITE" id="PS50885">
    <property type="entry name" value="HAMP"/>
    <property type="match status" value="1"/>
</dbReference>
<dbReference type="Gene3D" id="3.30.450.20">
    <property type="entry name" value="PAS domain"/>
    <property type="match status" value="1"/>
</dbReference>
<keyword evidence="10" id="KW-0902">Two-component regulatory system</keyword>
<evidence type="ECO:0000313" key="16">
    <source>
        <dbReference type="Proteomes" id="UP000439752"/>
    </source>
</evidence>
<keyword evidence="16" id="KW-1185">Reference proteome</keyword>
<keyword evidence="5" id="KW-0597">Phosphoprotein</keyword>
<evidence type="ECO:0000256" key="7">
    <source>
        <dbReference type="ARBA" id="ARBA00022741"/>
    </source>
</evidence>
<evidence type="ECO:0000259" key="13">
    <source>
        <dbReference type="PROSITE" id="PS50109"/>
    </source>
</evidence>
<evidence type="ECO:0000256" key="8">
    <source>
        <dbReference type="ARBA" id="ARBA00022777"/>
    </source>
</evidence>
<evidence type="ECO:0000256" key="10">
    <source>
        <dbReference type="ARBA" id="ARBA00023012"/>
    </source>
</evidence>
<protein>
    <recommendedName>
        <fullName evidence="3">histidine kinase</fullName>
        <ecNumber evidence="3">2.7.13.3</ecNumber>
    </recommendedName>
</protein>
<keyword evidence="8 15" id="KW-0418">Kinase</keyword>
<dbReference type="FunFam" id="1.10.287.130:FF:000001">
    <property type="entry name" value="Two-component sensor histidine kinase"/>
    <property type="match status" value="1"/>
</dbReference>
<dbReference type="Pfam" id="PF00512">
    <property type="entry name" value="HisKA"/>
    <property type="match status" value="1"/>
</dbReference>
<dbReference type="InterPro" id="IPR004358">
    <property type="entry name" value="Sig_transdc_His_kin-like_C"/>
</dbReference>
<dbReference type="EC" id="2.7.13.3" evidence="3"/>
<dbReference type="SUPFAM" id="SSF47384">
    <property type="entry name" value="Homodimeric domain of signal transducing histidine kinase"/>
    <property type="match status" value="1"/>
</dbReference>
<dbReference type="InterPro" id="IPR005467">
    <property type="entry name" value="His_kinase_dom"/>
</dbReference>
<dbReference type="InterPro" id="IPR036890">
    <property type="entry name" value="HATPase_C_sf"/>
</dbReference>
<dbReference type="Gene3D" id="6.10.340.10">
    <property type="match status" value="1"/>
</dbReference>
<keyword evidence="12" id="KW-1133">Transmembrane helix</keyword>
<dbReference type="Pfam" id="PF00672">
    <property type="entry name" value="HAMP"/>
    <property type="match status" value="1"/>
</dbReference>
<dbReference type="GO" id="GO:0000155">
    <property type="term" value="F:phosphorelay sensor kinase activity"/>
    <property type="evidence" value="ECO:0007669"/>
    <property type="project" value="InterPro"/>
</dbReference>
<reference evidence="15 16" key="1">
    <citation type="submission" date="2019-10" db="EMBL/GenBank/DDBJ databases">
        <authorList>
            <person name="Karimi E."/>
        </authorList>
    </citation>
    <scope>NUCLEOTIDE SEQUENCE [LARGE SCALE GENOMIC DNA]</scope>
    <source>
        <strain evidence="15">Exiguobacterium sp. 9Y</strain>
    </source>
</reference>
<dbReference type="FunFam" id="3.30.565.10:FF:000006">
    <property type="entry name" value="Sensor histidine kinase WalK"/>
    <property type="match status" value="1"/>
</dbReference>
<evidence type="ECO:0000256" key="12">
    <source>
        <dbReference type="SAM" id="Phobius"/>
    </source>
</evidence>
<feature type="transmembrane region" description="Helical" evidence="12">
    <location>
        <begin position="12"/>
        <end position="34"/>
    </location>
</feature>
<evidence type="ECO:0000256" key="4">
    <source>
        <dbReference type="ARBA" id="ARBA00022475"/>
    </source>
</evidence>
<feature type="transmembrane region" description="Helical" evidence="12">
    <location>
        <begin position="212"/>
        <end position="232"/>
    </location>
</feature>
<dbReference type="GO" id="GO:0005886">
    <property type="term" value="C:plasma membrane"/>
    <property type="evidence" value="ECO:0007669"/>
    <property type="project" value="UniProtKB-SubCell"/>
</dbReference>
<dbReference type="PROSITE" id="PS50109">
    <property type="entry name" value="HIS_KIN"/>
    <property type="match status" value="1"/>
</dbReference>
<evidence type="ECO:0000256" key="11">
    <source>
        <dbReference type="ARBA" id="ARBA00023136"/>
    </source>
</evidence>
<dbReference type="SMART" id="SM00387">
    <property type="entry name" value="HATPase_c"/>
    <property type="match status" value="1"/>
</dbReference>
<evidence type="ECO:0000256" key="1">
    <source>
        <dbReference type="ARBA" id="ARBA00000085"/>
    </source>
</evidence>
<accession>A0A653I9H1</accession>
<dbReference type="PANTHER" id="PTHR43711:SF1">
    <property type="entry name" value="HISTIDINE KINASE 1"/>
    <property type="match status" value="1"/>
</dbReference>
<dbReference type="PANTHER" id="PTHR43711">
    <property type="entry name" value="TWO-COMPONENT HISTIDINE KINASE"/>
    <property type="match status" value="1"/>
</dbReference>
<keyword evidence="7" id="KW-0547">Nucleotide-binding</keyword>
<dbReference type="CDD" id="cd00082">
    <property type="entry name" value="HisKA"/>
    <property type="match status" value="1"/>
</dbReference>
<dbReference type="SUPFAM" id="SSF55785">
    <property type="entry name" value="PYP-like sensor domain (PAS domain)"/>
    <property type="match status" value="1"/>
</dbReference>
<evidence type="ECO:0000313" key="15">
    <source>
        <dbReference type="EMBL" id="VWX35405.1"/>
    </source>
</evidence>
<dbReference type="Gene3D" id="3.30.565.10">
    <property type="entry name" value="Histidine kinase-like ATPase, C-terminal domain"/>
    <property type="match status" value="1"/>
</dbReference>
<keyword evidence="4" id="KW-1003">Cell membrane</keyword>
<evidence type="ECO:0000256" key="6">
    <source>
        <dbReference type="ARBA" id="ARBA00022679"/>
    </source>
</evidence>
<dbReference type="EMBL" id="CABWKQ010000018">
    <property type="protein sequence ID" value="VWX35405.1"/>
    <property type="molecule type" value="Genomic_DNA"/>
</dbReference>
<dbReference type="AlphaFoldDB" id="A0A653I9H1"/>
<feature type="domain" description="Histidine kinase" evidence="13">
    <location>
        <begin position="593"/>
        <end position="808"/>
    </location>
</feature>
<dbReference type="InterPro" id="IPR050736">
    <property type="entry name" value="Sensor_HK_Regulatory"/>
</dbReference>
<dbReference type="PRINTS" id="PR00344">
    <property type="entry name" value="BCTRLSENSOR"/>
</dbReference>
<dbReference type="InterPro" id="IPR003594">
    <property type="entry name" value="HATPase_dom"/>
</dbReference>
<dbReference type="CDD" id="cd06225">
    <property type="entry name" value="HAMP"/>
    <property type="match status" value="1"/>
</dbReference>
<dbReference type="GO" id="GO:0005524">
    <property type="term" value="F:ATP binding"/>
    <property type="evidence" value="ECO:0007669"/>
    <property type="project" value="UniProtKB-KW"/>
</dbReference>
<comment type="catalytic activity">
    <reaction evidence="1">
        <text>ATP + protein L-histidine = ADP + protein N-phospho-L-histidine.</text>
        <dbReference type="EC" id="2.7.13.3"/>
    </reaction>
</comment>
<dbReference type="Proteomes" id="UP000439752">
    <property type="component" value="Unassembled WGS sequence"/>
</dbReference>